<accession>A0A7J8I4S6</accession>
<evidence type="ECO:0000256" key="5">
    <source>
        <dbReference type="ARBA" id="ARBA00022553"/>
    </source>
</evidence>
<dbReference type="InterPro" id="IPR024784">
    <property type="entry name" value="TORC_M"/>
</dbReference>
<feature type="compositionally biased region" description="Polar residues" evidence="10">
    <location>
        <begin position="151"/>
        <end position="163"/>
    </location>
</feature>
<dbReference type="Proteomes" id="UP000550707">
    <property type="component" value="Unassembled WGS sequence"/>
</dbReference>
<feature type="region of interest" description="Disordered" evidence="10">
    <location>
        <begin position="361"/>
        <end position="450"/>
    </location>
</feature>
<feature type="region of interest" description="Disordered" evidence="10">
    <location>
        <begin position="189"/>
        <end position="223"/>
    </location>
</feature>
<evidence type="ECO:0000256" key="7">
    <source>
        <dbReference type="ARBA" id="ARBA00023159"/>
    </source>
</evidence>
<evidence type="ECO:0000259" key="12">
    <source>
        <dbReference type="Pfam" id="PF12885"/>
    </source>
</evidence>
<evidence type="ECO:0000256" key="4">
    <source>
        <dbReference type="ARBA" id="ARBA00022490"/>
    </source>
</evidence>
<dbReference type="InterPro" id="IPR024786">
    <property type="entry name" value="TORC"/>
</dbReference>
<comment type="caution">
    <text evidence="14">The sequence shown here is derived from an EMBL/GenBank/DDBJ whole genome shotgun (WGS) entry which is preliminary data.</text>
</comment>
<dbReference type="GO" id="GO:0008140">
    <property type="term" value="F:cAMP response element binding protein binding"/>
    <property type="evidence" value="ECO:0007669"/>
    <property type="project" value="InterPro"/>
</dbReference>
<dbReference type="PANTHER" id="PTHR13589:SF14">
    <property type="entry name" value="CREB-REGULATED TRANSCRIPTION COACTIVATOR 1"/>
    <property type="match status" value="1"/>
</dbReference>
<keyword evidence="9" id="KW-0539">Nucleus</keyword>
<feature type="domain" description="Transducer of regulated CREB activity C-terminal" evidence="13">
    <location>
        <begin position="527"/>
        <end position="602"/>
    </location>
</feature>
<dbReference type="GO" id="GO:0005737">
    <property type="term" value="C:cytoplasm"/>
    <property type="evidence" value="ECO:0007669"/>
    <property type="project" value="UniProtKB-SubCell"/>
</dbReference>
<dbReference type="PANTHER" id="PTHR13589">
    <property type="entry name" value="CREB-REGULATED TRANSCRIPTION COACTIVATOR"/>
    <property type="match status" value="1"/>
</dbReference>
<keyword evidence="15" id="KW-1185">Reference proteome</keyword>
<evidence type="ECO:0000313" key="14">
    <source>
        <dbReference type="EMBL" id="KAF6479567.1"/>
    </source>
</evidence>
<name>A0A7J8I4S6_MOLMO</name>
<evidence type="ECO:0000256" key="8">
    <source>
        <dbReference type="ARBA" id="ARBA00023163"/>
    </source>
</evidence>
<feature type="domain" description="Transducer of regulated CREB activity N-terminal" evidence="11">
    <location>
        <begin position="6"/>
        <end position="66"/>
    </location>
</feature>
<feature type="compositionally biased region" description="Polar residues" evidence="10">
    <location>
        <begin position="193"/>
        <end position="203"/>
    </location>
</feature>
<feature type="compositionally biased region" description="Polar residues" evidence="10">
    <location>
        <begin position="314"/>
        <end position="336"/>
    </location>
</feature>
<evidence type="ECO:0000256" key="2">
    <source>
        <dbReference type="ARBA" id="ARBA00004496"/>
    </source>
</evidence>
<evidence type="ECO:0000256" key="6">
    <source>
        <dbReference type="ARBA" id="ARBA00023015"/>
    </source>
</evidence>
<feature type="compositionally biased region" description="Pro residues" evidence="10">
    <location>
        <begin position="368"/>
        <end position="392"/>
    </location>
</feature>
<dbReference type="AlphaFoldDB" id="A0A7J8I4S6"/>
<sequence length="602" mass="64508">MATSNNPRKFSEKIALHNQKQAEETAAFEEVMKDLSLTRAARLQLQKSQYLQLGPNRGQYYGGSLPNVNQIGSGTVDLPFQTPFQSSGLDTSRTSRHHGLVDRVYRERGRLGSPHRRPLSVDKHGRQTDSCPYGTVYLSPPSDTSWRRTNSDSALHQSTMTPTQPEPFTGGSQDAHQKRVLLLTVPGMEETTSETNKNLSKQAWDTKKTGSRPKSCEVPGINIFPSADQENTTALIPATHNTGGSLPDLTNIHFPSPLPTPLDPEEPTFPALSSSSSTGNLTANLTHLGIGGTGQGMSTPGSSPQHHPAGVSPLSLSSEARRQQAQQVSPTLSPLSPITQAMAMDTLSLEQQLPYAFFTQAGSQQSTPPQPQPPPPPPPVSQQQPPPQPPQSPLDNPGQPPMGIDVTSAPALQQYRTSAGSPANQSPTSPVSNQGFSPGSSPQHSSTLGSVFGDSYYEQQMAARQANALSHQLEQFNMLETAISSSSLYSPDSTLNYSQAAMMGLTGSHGSLPDTQQLGYPSHSSIPNIILTVTGESPPSLSKELTSTLAGVGDVSFDSDSQFPLDELKIDPLTLDGLHMLNDPDMVLADPATEDTFRMDRL</sequence>
<dbReference type="GO" id="GO:0051289">
    <property type="term" value="P:protein homotetramerization"/>
    <property type="evidence" value="ECO:0007669"/>
    <property type="project" value="InterPro"/>
</dbReference>
<dbReference type="Pfam" id="PF12884">
    <property type="entry name" value="TORC_N"/>
    <property type="match status" value="1"/>
</dbReference>
<reference evidence="14 15" key="1">
    <citation type="journal article" date="2020" name="Nature">
        <title>Six reference-quality genomes reveal evolution of bat adaptations.</title>
        <authorList>
            <person name="Jebb D."/>
            <person name="Huang Z."/>
            <person name="Pippel M."/>
            <person name="Hughes G.M."/>
            <person name="Lavrichenko K."/>
            <person name="Devanna P."/>
            <person name="Winkler S."/>
            <person name="Jermiin L.S."/>
            <person name="Skirmuntt E.C."/>
            <person name="Katzourakis A."/>
            <person name="Burkitt-Gray L."/>
            <person name="Ray D.A."/>
            <person name="Sullivan K.A.M."/>
            <person name="Roscito J.G."/>
            <person name="Kirilenko B.M."/>
            <person name="Davalos L.M."/>
            <person name="Corthals A.P."/>
            <person name="Power M.L."/>
            <person name="Jones G."/>
            <person name="Ransome R.D."/>
            <person name="Dechmann D.K.N."/>
            <person name="Locatelli A.G."/>
            <person name="Puechmaille S.J."/>
            <person name="Fedrigo O."/>
            <person name="Jarvis E.D."/>
            <person name="Hiller M."/>
            <person name="Vernes S.C."/>
            <person name="Myers E.W."/>
            <person name="Teeling E.C."/>
        </authorList>
    </citation>
    <scope>NUCLEOTIDE SEQUENCE [LARGE SCALE GENOMIC DNA]</scope>
    <source>
        <strain evidence="14">MMolMol1</strain>
        <tissue evidence="14">Muscle</tissue>
    </source>
</reference>
<evidence type="ECO:0000256" key="1">
    <source>
        <dbReference type="ARBA" id="ARBA00004123"/>
    </source>
</evidence>
<proteinExistence type="inferred from homology"/>
<organism evidence="14 15">
    <name type="scientific">Molossus molossus</name>
    <name type="common">Pallas' mastiff bat</name>
    <name type="synonym">Vespertilio molossus</name>
    <dbReference type="NCBI Taxonomy" id="27622"/>
    <lineage>
        <taxon>Eukaryota</taxon>
        <taxon>Metazoa</taxon>
        <taxon>Chordata</taxon>
        <taxon>Craniata</taxon>
        <taxon>Vertebrata</taxon>
        <taxon>Euteleostomi</taxon>
        <taxon>Mammalia</taxon>
        <taxon>Eutheria</taxon>
        <taxon>Laurasiatheria</taxon>
        <taxon>Chiroptera</taxon>
        <taxon>Yangochiroptera</taxon>
        <taxon>Molossidae</taxon>
        <taxon>Molossus</taxon>
    </lineage>
</organism>
<keyword evidence="6" id="KW-0805">Transcription regulation</keyword>
<comment type="subcellular location">
    <subcellularLocation>
        <location evidence="2">Cytoplasm</location>
    </subcellularLocation>
    <subcellularLocation>
        <location evidence="1">Nucleus</location>
    </subcellularLocation>
</comment>
<feature type="region of interest" description="Disordered" evidence="10">
    <location>
        <begin position="110"/>
        <end position="172"/>
    </location>
</feature>
<feature type="region of interest" description="Disordered" evidence="10">
    <location>
        <begin position="257"/>
        <end position="336"/>
    </location>
</feature>
<feature type="compositionally biased region" description="Polar residues" evidence="10">
    <location>
        <begin position="410"/>
        <end position="449"/>
    </location>
</feature>
<evidence type="ECO:0000259" key="11">
    <source>
        <dbReference type="Pfam" id="PF12884"/>
    </source>
</evidence>
<dbReference type="Pfam" id="PF12885">
    <property type="entry name" value="TORC_M"/>
    <property type="match status" value="1"/>
</dbReference>
<keyword evidence="4" id="KW-0963">Cytoplasm</keyword>
<protein>
    <submittedName>
        <fullName evidence="14">CREB regulated transcription coactivator 1</fullName>
    </submittedName>
</protein>
<feature type="compositionally biased region" description="Polar residues" evidence="10">
    <location>
        <begin position="271"/>
        <end position="285"/>
    </location>
</feature>
<dbReference type="InterPro" id="IPR024783">
    <property type="entry name" value="TORC_N"/>
</dbReference>
<comment type="similarity">
    <text evidence="3">Belongs to the TORC family.</text>
</comment>
<keyword evidence="5" id="KW-0597">Phosphoprotein</keyword>
<feature type="compositionally biased region" description="Polar residues" evidence="10">
    <location>
        <begin position="296"/>
        <end position="305"/>
    </location>
</feature>
<feature type="domain" description="Transducer of regulated CREB activity middle" evidence="12">
    <location>
        <begin position="148"/>
        <end position="292"/>
    </location>
</feature>
<evidence type="ECO:0000259" key="13">
    <source>
        <dbReference type="Pfam" id="PF12886"/>
    </source>
</evidence>
<dbReference type="EMBL" id="JACASF010000004">
    <property type="protein sequence ID" value="KAF6479567.1"/>
    <property type="molecule type" value="Genomic_DNA"/>
</dbReference>
<dbReference type="GO" id="GO:0045944">
    <property type="term" value="P:positive regulation of transcription by RNA polymerase II"/>
    <property type="evidence" value="ECO:0007669"/>
    <property type="project" value="TreeGrafter"/>
</dbReference>
<keyword evidence="7" id="KW-0010">Activator</keyword>
<evidence type="ECO:0000313" key="15">
    <source>
        <dbReference type="Proteomes" id="UP000550707"/>
    </source>
</evidence>
<evidence type="ECO:0000256" key="9">
    <source>
        <dbReference type="ARBA" id="ARBA00023242"/>
    </source>
</evidence>
<dbReference type="Pfam" id="PF12886">
    <property type="entry name" value="TORC_C"/>
    <property type="match status" value="1"/>
</dbReference>
<dbReference type="InterPro" id="IPR024785">
    <property type="entry name" value="TORC_C"/>
</dbReference>
<dbReference type="GO" id="GO:0005634">
    <property type="term" value="C:nucleus"/>
    <property type="evidence" value="ECO:0007669"/>
    <property type="project" value="UniProtKB-SubCell"/>
</dbReference>
<keyword evidence="8" id="KW-0804">Transcription</keyword>
<gene>
    <name evidence="14" type="ORF">HJG59_003368</name>
</gene>
<evidence type="ECO:0000256" key="10">
    <source>
        <dbReference type="SAM" id="MobiDB-lite"/>
    </source>
</evidence>
<evidence type="ECO:0000256" key="3">
    <source>
        <dbReference type="ARBA" id="ARBA00007167"/>
    </source>
</evidence>